<dbReference type="InterPro" id="IPR016024">
    <property type="entry name" value="ARM-type_fold"/>
</dbReference>
<evidence type="ECO:0000313" key="2">
    <source>
        <dbReference type="EMBL" id="RCN35913.1"/>
    </source>
</evidence>
<dbReference type="PANTHER" id="PTHR13109">
    <property type="entry name" value="NEUROCHONDRIN"/>
    <property type="match status" value="1"/>
</dbReference>
<proteinExistence type="inferred from homology"/>
<keyword evidence="3" id="KW-1185">Reference proteome</keyword>
<comment type="similarity">
    <text evidence="1">Belongs to the neurochondrin family.</text>
</comment>
<gene>
    <name evidence="2" type="ORF">ANCCAN_18217</name>
</gene>
<evidence type="ECO:0000256" key="1">
    <source>
        <dbReference type="ARBA" id="ARBA00006927"/>
    </source>
</evidence>
<accession>A0A368FUS2</accession>
<dbReference type="STRING" id="29170.A0A368FUS2"/>
<reference evidence="2 3" key="1">
    <citation type="submission" date="2014-10" db="EMBL/GenBank/DDBJ databases">
        <title>Draft genome of the hookworm Ancylostoma caninum.</title>
        <authorList>
            <person name="Mitreva M."/>
        </authorList>
    </citation>
    <scope>NUCLEOTIDE SEQUENCE [LARGE SCALE GENOMIC DNA]</scope>
    <source>
        <strain evidence="2 3">Baltimore</strain>
    </source>
</reference>
<comment type="caution">
    <text evidence="2">The sequence shown here is derived from an EMBL/GenBank/DDBJ whole genome shotgun (WGS) entry which is preliminary data.</text>
</comment>
<sequence>MDDLEEPGCSSLQSFCENIDNHDTSSRFAMLLTLPCRFKEQRLDTEQADSILSSIPEELLEELLSADDEQLSRFQDLAIDILGTLLLSCSGSTLEDFAPLIPHLVHRLNAAKKDIDVLDSISKCIISLCSDGDFACTEYVHETADILTSFCVENSKYFPFTEILKRLTECMLVLQHHDENYERVHEHHSWPTNTRAIVSGFLKTRPEMLTDEMRTTVFRLTKEVIETLGTEWFAPDVKLLLLLVHLIVVQVRMCLDKPETINSESLAICFHILESAIRCAEESSFLEDSIATQMAASVREAALYSIQYLIEAREQSEHLSEEVELMVYRFTSCFLAIGGAQMLPEGLLQKFSPILLQIFERSITARDFKTAHLLLPNLDALPHLNVDTITSIVDLVILQYPGGEWKQAVDDAVDTLESLKSRVDYYSDKTVEEARLKLKKVIPNCKLLETLSCI</sequence>
<protein>
    <submittedName>
        <fullName evidence="2">Uncharacterized protein</fullName>
    </submittedName>
</protein>
<organism evidence="2 3">
    <name type="scientific">Ancylostoma caninum</name>
    <name type="common">Dog hookworm</name>
    <dbReference type="NCBI Taxonomy" id="29170"/>
    <lineage>
        <taxon>Eukaryota</taxon>
        <taxon>Metazoa</taxon>
        <taxon>Ecdysozoa</taxon>
        <taxon>Nematoda</taxon>
        <taxon>Chromadorea</taxon>
        <taxon>Rhabditida</taxon>
        <taxon>Rhabditina</taxon>
        <taxon>Rhabditomorpha</taxon>
        <taxon>Strongyloidea</taxon>
        <taxon>Ancylostomatidae</taxon>
        <taxon>Ancylostomatinae</taxon>
        <taxon>Ancylostoma</taxon>
    </lineage>
</organism>
<dbReference type="OrthoDB" id="5869052at2759"/>
<evidence type="ECO:0000313" key="3">
    <source>
        <dbReference type="Proteomes" id="UP000252519"/>
    </source>
</evidence>
<dbReference type="Proteomes" id="UP000252519">
    <property type="component" value="Unassembled WGS sequence"/>
</dbReference>
<dbReference type="SUPFAM" id="SSF48371">
    <property type="entry name" value="ARM repeat"/>
    <property type="match status" value="1"/>
</dbReference>
<dbReference type="PANTHER" id="PTHR13109:SF7">
    <property type="entry name" value="NEUROCHONDRIN"/>
    <property type="match status" value="1"/>
</dbReference>
<name>A0A368FUS2_ANCCA</name>
<dbReference type="AlphaFoldDB" id="A0A368FUS2"/>
<dbReference type="InterPro" id="IPR008709">
    <property type="entry name" value="Neurochondrin"/>
</dbReference>
<dbReference type="EMBL" id="JOJR01000612">
    <property type="protein sequence ID" value="RCN35913.1"/>
    <property type="molecule type" value="Genomic_DNA"/>
</dbReference>